<accession>E8R0N1</accession>
<keyword evidence="10" id="KW-1185">Reference proteome</keyword>
<dbReference type="InterPro" id="IPR006143">
    <property type="entry name" value="RND_pump_MFP"/>
</dbReference>
<dbReference type="eggNOG" id="COG0845">
    <property type="taxonomic scope" value="Bacteria"/>
</dbReference>
<protein>
    <submittedName>
        <fullName evidence="9">Efflux transporter, RND family, MFP subunit</fullName>
    </submittedName>
</protein>
<evidence type="ECO:0000256" key="4">
    <source>
        <dbReference type="SAM" id="Coils"/>
    </source>
</evidence>
<feature type="domain" description="YknX-like beta-barrel" evidence="8">
    <location>
        <begin position="321"/>
        <end position="398"/>
    </location>
</feature>
<dbReference type="PANTHER" id="PTHR32347">
    <property type="entry name" value="EFFLUX SYSTEM COMPONENT YKNX-RELATED"/>
    <property type="match status" value="1"/>
</dbReference>
<evidence type="ECO:0000259" key="8">
    <source>
        <dbReference type="Pfam" id="PF25990"/>
    </source>
</evidence>
<dbReference type="RefSeq" id="WP_013563505.1">
    <property type="nucleotide sequence ID" value="NC_014962.1"/>
</dbReference>
<dbReference type="Gene3D" id="2.40.420.20">
    <property type="match status" value="1"/>
</dbReference>
<name>E8R0N1_ISOPI</name>
<dbReference type="GO" id="GO:0030313">
    <property type="term" value="C:cell envelope"/>
    <property type="evidence" value="ECO:0007669"/>
    <property type="project" value="UniProtKB-SubCell"/>
</dbReference>
<evidence type="ECO:0000313" key="10">
    <source>
        <dbReference type="Proteomes" id="UP000008631"/>
    </source>
</evidence>
<evidence type="ECO:0000256" key="6">
    <source>
        <dbReference type="SAM" id="Phobius"/>
    </source>
</evidence>
<gene>
    <name evidence="9" type="ordered locus">Isop_0624</name>
</gene>
<dbReference type="InterPro" id="IPR050465">
    <property type="entry name" value="UPF0194_transport"/>
</dbReference>
<dbReference type="Pfam" id="PF25975">
    <property type="entry name" value="CzcB_C"/>
    <property type="match status" value="1"/>
</dbReference>
<dbReference type="InterPro" id="IPR058636">
    <property type="entry name" value="Beta-barrel_YknX"/>
</dbReference>
<dbReference type="KEGG" id="ipa:Isop_0624"/>
<keyword evidence="6" id="KW-0812">Transmembrane</keyword>
<feature type="compositionally biased region" description="Polar residues" evidence="5">
    <location>
        <begin position="481"/>
        <end position="511"/>
    </location>
</feature>
<dbReference type="Pfam" id="PF25990">
    <property type="entry name" value="Beta-barrel_YknX"/>
    <property type="match status" value="1"/>
</dbReference>
<dbReference type="Gene3D" id="2.40.30.170">
    <property type="match status" value="1"/>
</dbReference>
<dbReference type="InterPro" id="IPR058649">
    <property type="entry name" value="CzcB_C"/>
</dbReference>
<keyword evidence="3 4" id="KW-0175">Coiled coil</keyword>
<evidence type="ECO:0000313" key="9">
    <source>
        <dbReference type="EMBL" id="ADV61216.1"/>
    </source>
</evidence>
<organism evidence="9 10">
    <name type="scientific">Isosphaera pallida (strain ATCC 43644 / DSM 9630 / IS1B)</name>
    <dbReference type="NCBI Taxonomy" id="575540"/>
    <lineage>
        <taxon>Bacteria</taxon>
        <taxon>Pseudomonadati</taxon>
        <taxon>Planctomycetota</taxon>
        <taxon>Planctomycetia</taxon>
        <taxon>Isosphaerales</taxon>
        <taxon>Isosphaeraceae</taxon>
        <taxon>Isosphaera</taxon>
    </lineage>
</organism>
<keyword evidence="6" id="KW-1133">Transmembrane helix</keyword>
<dbReference type="STRING" id="575540.Isop_0624"/>
<dbReference type="AlphaFoldDB" id="E8R0N1"/>
<proteinExistence type="inferred from homology"/>
<dbReference type="InParanoid" id="E8R0N1"/>
<feature type="transmembrane region" description="Helical" evidence="6">
    <location>
        <begin position="12"/>
        <end position="35"/>
    </location>
</feature>
<reference key="1">
    <citation type="submission" date="2010-11" db="EMBL/GenBank/DDBJ databases">
        <title>The complete sequence of chromosome of Isophaera pallida ATCC 43644.</title>
        <authorList>
            <consortium name="US DOE Joint Genome Institute (JGI-PGF)"/>
            <person name="Lucas S."/>
            <person name="Copeland A."/>
            <person name="Lapidus A."/>
            <person name="Bruce D."/>
            <person name="Goodwin L."/>
            <person name="Pitluck S."/>
            <person name="Kyrpides N."/>
            <person name="Mavromatis K."/>
            <person name="Pagani I."/>
            <person name="Ivanova N."/>
            <person name="Saunders E."/>
            <person name="Brettin T."/>
            <person name="Detter J.C."/>
            <person name="Han C."/>
            <person name="Tapia R."/>
            <person name="Land M."/>
            <person name="Hauser L."/>
            <person name="Markowitz V."/>
            <person name="Cheng J.-F."/>
            <person name="Hugenholtz P."/>
            <person name="Woyke T."/>
            <person name="Wu D."/>
            <person name="Eisen J.A."/>
        </authorList>
    </citation>
    <scope>NUCLEOTIDE SEQUENCE</scope>
    <source>
        <strain>ATCC 43644</strain>
    </source>
</reference>
<evidence type="ECO:0000256" key="2">
    <source>
        <dbReference type="ARBA" id="ARBA00009477"/>
    </source>
</evidence>
<keyword evidence="6" id="KW-0472">Membrane</keyword>
<comment type="subcellular location">
    <subcellularLocation>
        <location evidence="1">Cell envelope</location>
    </subcellularLocation>
</comment>
<dbReference type="PANTHER" id="PTHR32347:SF23">
    <property type="entry name" value="BLL5650 PROTEIN"/>
    <property type="match status" value="1"/>
</dbReference>
<evidence type="ECO:0000256" key="5">
    <source>
        <dbReference type="SAM" id="MobiDB-lite"/>
    </source>
</evidence>
<comment type="similarity">
    <text evidence="2">Belongs to the membrane fusion protein (MFP) (TC 8.A.1) family.</text>
</comment>
<sequence>MTPASPSSRRGLSLTMLVIGMVVAATTFAAVWTFWAPAGVSVELPPNLVCPVSRGVLDVVIRTAGEIDSTTKTNVVCELTQFSVYSSGSRRTSSGLSTILRLVPEGTLVRKGDVICELDSSEYVEMELQQTLEVEESRFELRQAELDLEVAEAARHEFLDGLAPQTLENYQGQLALAESDQVRLVDRVEWTKRMVDRGYMSLSQLRSEERNLAKAQLDVQRILRSFQVYRDYTIPRQRAGLEASILSRKSIVESRRRRLERHENRLEQIRQMIANCTIRAPHDGMVIYANDDPDRPMVEGAQVYTNQKLFFLPDLEHMEAVARLNESVVHQVKPGMKARVRTESMPDRTFIGVVSSVDEFPEPPVRGRPMDVKTYKAHIKLDGGVNGLLPGMNSEIEIVADQSHDALVIPATALTQADGREACYVTQGDQVTIRPIRLGRSNTQWIEVVDGLSEGESVVIDSQAIAPEVASTIPLSDPSPVVTTSVTSDLSDRPNTASLGSSQTPTVSSAF</sequence>
<dbReference type="GO" id="GO:0016020">
    <property type="term" value="C:membrane"/>
    <property type="evidence" value="ECO:0007669"/>
    <property type="project" value="InterPro"/>
</dbReference>
<dbReference type="Proteomes" id="UP000008631">
    <property type="component" value="Chromosome"/>
</dbReference>
<feature type="domain" description="CzcB-like C-terminal circularly permuted SH3-like" evidence="7">
    <location>
        <begin position="408"/>
        <end position="460"/>
    </location>
</feature>
<feature type="coiled-coil region" evidence="4">
    <location>
        <begin position="252"/>
        <end position="279"/>
    </location>
</feature>
<evidence type="ECO:0000259" key="7">
    <source>
        <dbReference type="Pfam" id="PF25975"/>
    </source>
</evidence>
<dbReference type="GO" id="GO:0022857">
    <property type="term" value="F:transmembrane transporter activity"/>
    <property type="evidence" value="ECO:0007669"/>
    <property type="project" value="InterPro"/>
</dbReference>
<evidence type="ECO:0000256" key="3">
    <source>
        <dbReference type="ARBA" id="ARBA00023054"/>
    </source>
</evidence>
<dbReference type="EMBL" id="CP002353">
    <property type="protein sequence ID" value="ADV61216.1"/>
    <property type="molecule type" value="Genomic_DNA"/>
</dbReference>
<feature type="region of interest" description="Disordered" evidence="5">
    <location>
        <begin position="473"/>
        <end position="511"/>
    </location>
</feature>
<reference evidence="9 10" key="2">
    <citation type="journal article" date="2011" name="Stand. Genomic Sci.">
        <title>Complete genome sequence of Isosphaera pallida type strain (IS1B).</title>
        <authorList>
            <consortium name="US DOE Joint Genome Institute (JGI-PGF)"/>
            <person name="Goker M."/>
            <person name="Cleland D."/>
            <person name="Saunders E."/>
            <person name="Lapidus A."/>
            <person name="Nolan M."/>
            <person name="Lucas S."/>
            <person name="Hammon N."/>
            <person name="Deshpande S."/>
            <person name="Cheng J.F."/>
            <person name="Tapia R."/>
            <person name="Han C."/>
            <person name="Goodwin L."/>
            <person name="Pitluck S."/>
            <person name="Liolios K."/>
            <person name="Pagani I."/>
            <person name="Ivanova N."/>
            <person name="Mavromatis K."/>
            <person name="Pati A."/>
            <person name="Chen A."/>
            <person name="Palaniappan K."/>
            <person name="Land M."/>
            <person name="Hauser L."/>
            <person name="Chang Y.J."/>
            <person name="Jeffries C.D."/>
            <person name="Detter J.C."/>
            <person name="Beck B."/>
            <person name="Woyke T."/>
            <person name="Bristow J."/>
            <person name="Eisen J.A."/>
            <person name="Markowitz V."/>
            <person name="Hugenholtz P."/>
            <person name="Kyrpides N.C."/>
            <person name="Klenk H.P."/>
        </authorList>
    </citation>
    <scope>NUCLEOTIDE SEQUENCE [LARGE SCALE GENOMIC DNA]</scope>
    <source>
        <strain evidence="10">ATCC 43644 / DSM 9630 / IS1B</strain>
    </source>
</reference>
<dbReference type="HOGENOM" id="CLU_018816_14_2_0"/>
<dbReference type="NCBIfam" id="TIGR01730">
    <property type="entry name" value="RND_mfp"/>
    <property type="match status" value="1"/>
</dbReference>
<evidence type="ECO:0000256" key="1">
    <source>
        <dbReference type="ARBA" id="ARBA00004196"/>
    </source>
</evidence>